<dbReference type="Pfam" id="PF13460">
    <property type="entry name" value="NAD_binding_10"/>
    <property type="match status" value="2"/>
</dbReference>
<feature type="domain" description="NAD(P)-binding" evidence="2">
    <location>
        <begin position="64"/>
        <end position="134"/>
    </location>
</feature>
<evidence type="ECO:0000259" key="2">
    <source>
        <dbReference type="Pfam" id="PF13460"/>
    </source>
</evidence>
<dbReference type="InterPro" id="IPR008979">
    <property type="entry name" value="Galactose-bd-like_sf"/>
</dbReference>
<feature type="domain" description="NADH:ubiquinone oxidoreductase intermediate-associated protein 30" evidence="1">
    <location>
        <begin position="205"/>
        <end position="359"/>
    </location>
</feature>
<sequence length="506" mass="54903">MTSTNNAPWDIKRFAQTLAYFETLPFIGNFSGLLSDIRAGLEPFLPLEMKGVSYGGTGLILVLGATGGTGRRLVKQLLGQGYGVRALVRDRQKAEKVLPHSELLEIVTGDVTEADSLPPELMTHVRTVISCLGTIIRPVEPDPDEKKYAQGIKFYPPQVVGPSPEQVEYQGVKAVLALAVPHFAQESSTYPLFDYRYPSPVLGEVWGALDDVVMGGVSESGLRLLSTTALFTGTVSTANSGGFVSIRTRNLYPPLNLVGYQGIALRVKGDGQRYKFFLRSEEAWDGVGYAYSFNTVADEWITVQIPFRELTPVFRARTLPSAPPLNIGQIHSLQLMLSKFEYDGNLNPHFKAGLFALEIESIAAYGGPDLPRWIMVSSAGVTRPGRSDLDLAQQPPAVKMNDQLGGILTWKLAGENAVRESGLPYTILRPCALTEEPGDRPLQLAQGDRLTGKINRDDLVAFIVSLINAPQTCGRTVELAEATAESKDGGGSSAWASQMGQFLADV</sequence>
<dbReference type="Pfam" id="PF08547">
    <property type="entry name" value="CIA30"/>
    <property type="match status" value="1"/>
</dbReference>
<evidence type="ECO:0000259" key="1">
    <source>
        <dbReference type="Pfam" id="PF08547"/>
    </source>
</evidence>
<dbReference type="InterPro" id="IPR016040">
    <property type="entry name" value="NAD(P)-bd_dom"/>
</dbReference>
<protein>
    <submittedName>
        <fullName evidence="3">CIA30 family protein</fullName>
    </submittedName>
</protein>
<dbReference type="InterPro" id="IPR036291">
    <property type="entry name" value="NAD(P)-bd_dom_sf"/>
</dbReference>
<reference evidence="3" key="1">
    <citation type="journal article" date="2022" name="Genome Biol. Evol.">
        <title>A New Gene Family Diagnostic for Intracellular Biomineralization of Amorphous Ca Carbonates by Cyanobacteria.</title>
        <authorList>
            <person name="Benzerara K."/>
            <person name="Duprat E."/>
            <person name="Bitard-Feildel T."/>
            <person name="Caumes G."/>
            <person name="Cassier-Chauvat C."/>
            <person name="Chauvat F."/>
            <person name="Dezi M."/>
            <person name="Diop S.I."/>
            <person name="Gaschignard G."/>
            <person name="Gorgen S."/>
            <person name="Gugger M."/>
            <person name="Lopez-Garcia P."/>
            <person name="Millet M."/>
            <person name="Skouri-Panet F."/>
            <person name="Moreira D."/>
            <person name="Callebaut I."/>
        </authorList>
    </citation>
    <scope>NUCLEOTIDE SEQUENCE</scope>
    <source>
        <strain evidence="3">G9</strain>
    </source>
</reference>
<keyword evidence="4" id="KW-1185">Reference proteome</keyword>
<dbReference type="Proteomes" id="UP001154265">
    <property type="component" value="Unassembled WGS sequence"/>
</dbReference>
<evidence type="ECO:0000313" key="3">
    <source>
        <dbReference type="EMBL" id="MDG2991373.1"/>
    </source>
</evidence>
<dbReference type="EMBL" id="JAKKUT010000002">
    <property type="protein sequence ID" value="MDG2991373.1"/>
    <property type="molecule type" value="Genomic_DNA"/>
</dbReference>
<reference evidence="3" key="2">
    <citation type="submission" date="2022-01" db="EMBL/GenBank/DDBJ databases">
        <authorList>
            <person name="Zivanovic Y."/>
            <person name="Moreira D."/>
            <person name="Lopez-Garcia P."/>
        </authorList>
    </citation>
    <scope>NUCLEOTIDE SEQUENCE</scope>
    <source>
        <strain evidence="3">G9</strain>
    </source>
</reference>
<dbReference type="InterPro" id="IPR013857">
    <property type="entry name" value="NADH-UbQ_OxRdtase-assoc_prot30"/>
</dbReference>
<comment type="caution">
    <text evidence="3">The sequence shown here is derived from an EMBL/GenBank/DDBJ whole genome shotgun (WGS) entry which is preliminary data.</text>
</comment>
<accession>A0ABT6F0P4</accession>
<dbReference type="PANTHER" id="PTHR15020:SF50">
    <property type="entry name" value="UPF0659 PROTEIN YMR090W"/>
    <property type="match status" value="1"/>
</dbReference>
<evidence type="ECO:0000313" key="4">
    <source>
        <dbReference type="Proteomes" id="UP001154265"/>
    </source>
</evidence>
<dbReference type="SUPFAM" id="SSF49785">
    <property type="entry name" value="Galactose-binding domain-like"/>
    <property type="match status" value="1"/>
</dbReference>
<proteinExistence type="predicted"/>
<dbReference type="RefSeq" id="WP_277867242.1">
    <property type="nucleotide sequence ID" value="NZ_JAKKUT010000002.1"/>
</dbReference>
<name>A0ABT6F0P4_9SYNE</name>
<feature type="domain" description="NAD(P)-binding" evidence="2">
    <location>
        <begin position="370"/>
        <end position="470"/>
    </location>
</feature>
<dbReference type="PANTHER" id="PTHR15020">
    <property type="entry name" value="FLAVIN REDUCTASE-RELATED"/>
    <property type="match status" value="1"/>
</dbReference>
<dbReference type="SUPFAM" id="SSF51735">
    <property type="entry name" value="NAD(P)-binding Rossmann-fold domains"/>
    <property type="match status" value="1"/>
</dbReference>
<organism evidence="3 4">
    <name type="scientific">Candidatus Synechococcus calcipolaris G9</name>
    <dbReference type="NCBI Taxonomy" id="1497997"/>
    <lineage>
        <taxon>Bacteria</taxon>
        <taxon>Bacillati</taxon>
        <taxon>Cyanobacteriota</taxon>
        <taxon>Cyanophyceae</taxon>
        <taxon>Synechococcales</taxon>
        <taxon>Synechococcaceae</taxon>
        <taxon>Synechococcus</taxon>
    </lineage>
</organism>
<dbReference type="Gene3D" id="3.40.50.720">
    <property type="entry name" value="NAD(P)-binding Rossmann-like Domain"/>
    <property type="match status" value="2"/>
</dbReference>
<gene>
    <name evidence="3" type="ORF">L3556_10585</name>
</gene>